<dbReference type="PANTHER" id="PTHR10887">
    <property type="entry name" value="DNA2/NAM7 HELICASE FAMILY"/>
    <property type="match status" value="1"/>
</dbReference>
<evidence type="ECO:0000259" key="2">
    <source>
        <dbReference type="Pfam" id="PF20073"/>
    </source>
</evidence>
<reference evidence="3" key="1">
    <citation type="journal article" date="2022" name="Plant J.">
        <title>Strategies of tolerance reflected in two North American maple genomes.</title>
        <authorList>
            <person name="McEvoy S.L."/>
            <person name="Sezen U.U."/>
            <person name="Trouern-Trend A."/>
            <person name="McMahon S.M."/>
            <person name="Schaberg P.G."/>
            <person name="Yang J."/>
            <person name="Wegrzyn J.L."/>
            <person name="Swenson N.G."/>
        </authorList>
    </citation>
    <scope>NUCLEOTIDE SEQUENCE</scope>
    <source>
        <strain evidence="3">91603</strain>
    </source>
</reference>
<dbReference type="AlphaFoldDB" id="A0AAD5NNI2"/>
<sequence length="587" mass="67827">MMESEGSRNEITVASHEYLNCDFSDVVFSWSLEDIFNENLFKHKVQNIPETFQSVGQYFGSFVYPLLEETRTQLCSSLETIEEAPYAEIVGLEESKSMPYRYGTQLYNVKVDEWRNRFSGWKEPYKTLPGDVLILADAKPESASDLQRMGRMWTFLLVTKIPDEDKDEDENEDEDEDEDEIGYRHFDFQVEASRDNHHMKKSLFMIFLINIIPSKRIWNSLHKRGNLKIINEVLCTNSVVEENCQLCVQKGGIWYEKICPNLSSTLNYSQVEAVMTCLARINCNHKSNVDLIWGPPGTGKTKTVGMLLFTLFKMKRKTLVCAPTNVAIKEVASRVMKLMKESYGADSGRDAMFCPLGDILLFGNKDRLKVGDEVEEIYMDYRLKRLKKYFKSTTHWKQCFNSMIDVLKDCVSQYHIFLKKSNGKSMSFLEFVREELKCAATQLRNCLFVFYTHIPKSIILEHNLQKVLSFISLLDSFEPLLLHENVDPEELEELFSHPVEDFSELITDTDRKYLLQQRRSECYFALKCLMDSLNSCNLPSVLNQKSLMGKASLIFCTASSAYKLRSVAMESLNILVIDEAAQLRESF</sequence>
<evidence type="ECO:0000313" key="3">
    <source>
        <dbReference type="EMBL" id="KAI9169698.1"/>
    </source>
</evidence>
<feature type="domain" description="DUF6469" evidence="2">
    <location>
        <begin position="85"/>
        <end position="227"/>
    </location>
</feature>
<protein>
    <recommendedName>
        <fullName evidence="5">DNA2/NAM7 helicase helicase domain-containing protein</fullName>
    </recommendedName>
</protein>
<accession>A0AAD5NNI2</accession>
<keyword evidence="4" id="KW-1185">Reference proteome</keyword>
<dbReference type="PANTHER" id="PTHR10887:SF515">
    <property type="entry name" value="P-LOOP CONTAINING NUCLEOSIDE TRIPHOSPHATE HYDROLASES SUPERFAMILY PROTEIN"/>
    <property type="match status" value="1"/>
</dbReference>
<dbReference type="InterPro" id="IPR041677">
    <property type="entry name" value="DNA2/NAM7_AAA_11"/>
</dbReference>
<organism evidence="3 4">
    <name type="scientific">Acer negundo</name>
    <name type="common">Box elder</name>
    <dbReference type="NCBI Taxonomy" id="4023"/>
    <lineage>
        <taxon>Eukaryota</taxon>
        <taxon>Viridiplantae</taxon>
        <taxon>Streptophyta</taxon>
        <taxon>Embryophyta</taxon>
        <taxon>Tracheophyta</taxon>
        <taxon>Spermatophyta</taxon>
        <taxon>Magnoliopsida</taxon>
        <taxon>eudicotyledons</taxon>
        <taxon>Gunneridae</taxon>
        <taxon>Pentapetalae</taxon>
        <taxon>rosids</taxon>
        <taxon>malvids</taxon>
        <taxon>Sapindales</taxon>
        <taxon>Sapindaceae</taxon>
        <taxon>Hippocastanoideae</taxon>
        <taxon>Acereae</taxon>
        <taxon>Acer</taxon>
    </lineage>
</organism>
<evidence type="ECO:0008006" key="5">
    <source>
        <dbReference type="Google" id="ProtNLM"/>
    </source>
</evidence>
<evidence type="ECO:0000259" key="1">
    <source>
        <dbReference type="Pfam" id="PF13086"/>
    </source>
</evidence>
<dbReference type="InterPro" id="IPR045055">
    <property type="entry name" value="DNA2/NAM7-like"/>
</dbReference>
<dbReference type="GO" id="GO:0004386">
    <property type="term" value="F:helicase activity"/>
    <property type="evidence" value="ECO:0007669"/>
    <property type="project" value="InterPro"/>
</dbReference>
<dbReference type="Pfam" id="PF20073">
    <property type="entry name" value="DUF6469"/>
    <property type="match status" value="1"/>
</dbReference>
<dbReference type="InterPro" id="IPR045529">
    <property type="entry name" value="DUF6469"/>
</dbReference>
<proteinExistence type="predicted"/>
<dbReference type="Proteomes" id="UP001064489">
    <property type="component" value="Chromosome 7"/>
</dbReference>
<comment type="caution">
    <text evidence="3">The sequence shown here is derived from an EMBL/GenBank/DDBJ whole genome shotgun (WGS) entry which is preliminary data.</text>
</comment>
<dbReference type="EMBL" id="JAJSOW010000104">
    <property type="protein sequence ID" value="KAI9169698.1"/>
    <property type="molecule type" value="Genomic_DNA"/>
</dbReference>
<name>A0AAD5NNI2_ACENE</name>
<dbReference type="Pfam" id="PF13086">
    <property type="entry name" value="AAA_11"/>
    <property type="match status" value="1"/>
</dbReference>
<dbReference type="Gene3D" id="3.40.50.300">
    <property type="entry name" value="P-loop containing nucleotide triphosphate hydrolases"/>
    <property type="match status" value="1"/>
</dbReference>
<reference evidence="3" key="2">
    <citation type="submission" date="2023-02" db="EMBL/GenBank/DDBJ databases">
        <authorList>
            <person name="Swenson N.G."/>
            <person name="Wegrzyn J.L."/>
            <person name="Mcevoy S.L."/>
        </authorList>
    </citation>
    <scope>NUCLEOTIDE SEQUENCE</scope>
    <source>
        <strain evidence="3">91603</strain>
        <tissue evidence="3">Leaf</tissue>
    </source>
</reference>
<dbReference type="InterPro" id="IPR027417">
    <property type="entry name" value="P-loop_NTPase"/>
</dbReference>
<gene>
    <name evidence="3" type="ORF">LWI28_016412</name>
</gene>
<evidence type="ECO:0000313" key="4">
    <source>
        <dbReference type="Proteomes" id="UP001064489"/>
    </source>
</evidence>
<dbReference type="SUPFAM" id="SSF52540">
    <property type="entry name" value="P-loop containing nucleoside triphosphate hydrolases"/>
    <property type="match status" value="1"/>
</dbReference>
<feature type="domain" description="DNA2/NAM7 helicase helicase" evidence="1">
    <location>
        <begin position="266"/>
        <end position="583"/>
    </location>
</feature>